<evidence type="ECO:0000313" key="2">
    <source>
        <dbReference type="Proteomes" id="UP000000602"/>
    </source>
</evidence>
<name>Q6APL1_DESPS</name>
<dbReference type="KEGG" id="dps:DP0984"/>
<dbReference type="HOGENOM" id="CLU_2896799_0_0_7"/>
<dbReference type="Proteomes" id="UP000000602">
    <property type="component" value="Chromosome"/>
</dbReference>
<evidence type="ECO:0000313" key="1">
    <source>
        <dbReference type="EMBL" id="CAG35713.1"/>
    </source>
</evidence>
<dbReference type="EMBL" id="CR522870">
    <property type="protein sequence ID" value="CAG35713.1"/>
    <property type="molecule type" value="Genomic_DNA"/>
</dbReference>
<dbReference type="AlphaFoldDB" id="Q6APL1"/>
<accession>Q6APL1</accession>
<reference evidence="2" key="1">
    <citation type="journal article" date="2004" name="Environ. Microbiol.">
        <title>The genome of Desulfotalea psychrophila, a sulfate-reducing bacterium from permanently cold Arctic sediments.</title>
        <authorList>
            <person name="Rabus R."/>
            <person name="Ruepp A."/>
            <person name="Frickey T."/>
            <person name="Rattei T."/>
            <person name="Fartmann B."/>
            <person name="Stark M."/>
            <person name="Bauer M."/>
            <person name="Zibat A."/>
            <person name="Lombardot T."/>
            <person name="Becker I."/>
            <person name="Amann J."/>
            <person name="Gellner K."/>
            <person name="Teeling H."/>
            <person name="Leuschner W.D."/>
            <person name="Gloeckner F.-O."/>
            <person name="Lupas A.N."/>
            <person name="Amann R."/>
            <person name="Klenk H.-P."/>
        </authorList>
    </citation>
    <scope>NUCLEOTIDE SEQUENCE [LARGE SCALE GENOMIC DNA]</scope>
    <source>
        <strain evidence="2">DSM 12343 / LSv54</strain>
    </source>
</reference>
<sequence length="62" mass="7013">MRGRGAALICRRSHRRRELAYHQLHKNTVSLQAIAAWQEAGRVSGWPFSLKAIHPNTPSIIP</sequence>
<keyword evidence="2" id="KW-1185">Reference proteome</keyword>
<proteinExistence type="predicted"/>
<organism evidence="1 2">
    <name type="scientific">Desulfotalea psychrophila (strain LSv54 / DSM 12343)</name>
    <dbReference type="NCBI Taxonomy" id="177439"/>
    <lineage>
        <taxon>Bacteria</taxon>
        <taxon>Pseudomonadati</taxon>
        <taxon>Thermodesulfobacteriota</taxon>
        <taxon>Desulfobulbia</taxon>
        <taxon>Desulfobulbales</taxon>
        <taxon>Desulfocapsaceae</taxon>
        <taxon>Desulfotalea</taxon>
    </lineage>
</organism>
<protein>
    <submittedName>
        <fullName evidence="1">Uncharacterized protein</fullName>
    </submittedName>
</protein>
<gene>
    <name evidence="1" type="ordered locus">DP0984</name>
</gene>